<evidence type="ECO:0000259" key="4">
    <source>
        <dbReference type="PROSITE" id="PS50196"/>
    </source>
</evidence>
<feature type="region of interest" description="Disordered" evidence="3">
    <location>
        <begin position="148"/>
        <end position="205"/>
    </location>
</feature>
<dbReference type="PANTHER" id="PTHR23138">
    <property type="entry name" value="RAN BINDING PROTEIN"/>
    <property type="match status" value="1"/>
</dbReference>
<dbReference type="VEuPathDB" id="VectorBase:AALFPA_062405"/>
<feature type="compositionally biased region" description="Basic and acidic residues" evidence="3">
    <location>
        <begin position="315"/>
        <end position="325"/>
    </location>
</feature>
<feature type="compositionally biased region" description="Low complexity" evidence="3">
    <location>
        <begin position="15"/>
        <end position="27"/>
    </location>
</feature>
<name>A0A023EUK3_AEDAL</name>
<dbReference type="Pfam" id="PF00638">
    <property type="entry name" value="Ran_BP1"/>
    <property type="match status" value="1"/>
</dbReference>
<feature type="compositionally biased region" description="Low complexity" evidence="3">
    <location>
        <begin position="73"/>
        <end position="83"/>
    </location>
</feature>
<feature type="region of interest" description="Disordered" evidence="3">
    <location>
        <begin position="7"/>
        <end position="27"/>
    </location>
</feature>
<reference evidence="5" key="1">
    <citation type="journal article" date="2014" name="PLoS Negl. Trop. Dis.">
        <title>Identification and characterization of seminal fluid proteins in the Asian tiger mosquito, Aedes albopictus.</title>
        <authorList>
            <person name="Boes K.E."/>
            <person name="Ribeiro J.M."/>
            <person name="Wong A."/>
            <person name="Harrington L.C."/>
            <person name="Wolfner M.F."/>
            <person name="Sirot L.K."/>
        </authorList>
    </citation>
    <scope>NUCLEOTIDE SEQUENCE</scope>
    <source>
        <tissue evidence="5">Reproductive organs</tissue>
    </source>
</reference>
<dbReference type="AlphaFoldDB" id="A0A023EUK3"/>
<dbReference type="GO" id="GO:0005634">
    <property type="term" value="C:nucleus"/>
    <property type="evidence" value="ECO:0007669"/>
    <property type="project" value="UniProtKB-SubCell"/>
</dbReference>
<sequence>LRVRVIFPPKKTSSRRGSSWISSSSTTIEDQQQESNIILHRVRGSNLFFCKGRYIEGTSGISDNKMLNEEQESSQSNSSNGSGALQQPSSGGFQLKSSILRQPATFGSGAGAGGGFGGLFGASSAGGSSGPINSFNLKPSVLKPSHFGGGFGGFGDKKAEDQNQTNNSNSFGANPFLKTQVSEDDGSEGAKKDDDKSDKEENVDPLAKLNRATLPKSNLFANVKAITQNTGFVFGQNVHERVTGDNLQAADSSTVPTAGLSFSSTVATNNSNDSCSSSQGAAGGTQTNATSAGTSVSAASTGSKPEGAGDESLEEAARRYEESRGALKRKFDEVETVTGEEDERNVVEANCKLFAFAKSNWEERGHGTLRLNDKDSKESRVVFRQAGNLRVLINTKVWSGMTAEQSSPKSLRLTAMDNNGQVKVFLVMTRPEVIGKLHKELSKRIQVAKENAPAEENSLLQDDEAGKENNNDNAATTTTNTITTRPTPSDCEDDSAAVSDNASKETADTEEPCAKKRFSSSS</sequence>
<evidence type="ECO:0000256" key="1">
    <source>
        <dbReference type="ARBA" id="ARBA00004123"/>
    </source>
</evidence>
<feature type="domain" description="RanBD1" evidence="4">
    <location>
        <begin position="332"/>
        <end position="404"/>
    </location>
</feature>
<dbReference type="EMBL" id="GAPW01000956">
    <property type="protein sequence ID" value="JAC12642.1"/>
    <property type="molecule type" value="mRNA"/>
</dbReference>
<feature type="compositionally biased region" description="Polar residues" evidence="3">
    <location>
        <begin position="268"/>
        <end position="286"/>
    </location>
</feature>
<dbReference type="PROSITE" id="PS50196">
    <property type="entry name" value="RANBD1"/>
    <property type="match status" value="1"/>
</dbReference>
<feature type="compositionally biased region" description="Basic and acidic residues" evidence="3">
    <location>
        <begin position="188"/>
        <end position="202"/>
    </location>
</feature>
<dbReference type="SMART" id="SM00160">
    <property type="entry name" value="RanBD"/>
    <property type="match status" value="1"/>
</dbReference>
<proteinExistence type="evidence at transcript level"/>
<keyword evidence="2" id="KW-0539">Nucleus</keyword>
<comment type="subcellular location">
    <subcellularLocation>
        <location evidence="1">Nucleus</location>
    </subcellularLocation>
</comment>
<dbReference type="VEuPathDB" id="VectorBase:AALF002855"/>
<protein>
    <submittedName>
        <fullName evidence="5">Putative ran binding protein 3</fullName>
    </submittedName>
</protein>
<feature type="compositionally biased region" description="Low complexity" evidence="3">
    <location>
        <begin position="287"/>
        <end position="303"/>
    </location>
</feature>
<dbReference type="VEuPathDB" id="VectorBase:AALC636_037657"/>
<evidence type="ECO:0000313" key="5">
    <source>
        <dbReference type="EMBL" id="JAC12642.1"/>
    </source>
</evidence>
<dbReference type="CDD" id="cd13180">
    <property type="entry name" value="RanBD_RanBP3"/>
    <property type="match status" value="1"/>
</dbReference>
<feature type="region of interest" description="Disordered" evidence="3">
    <location>
        <begin position="268"/>
        <end position="325"/>
    </location>
</feature>
<feature type="region of interest" description="Disordered" evidence="3">
    <location>
        <begin position="60"/>
        <end position="92"/>
    </location>
</feature>
<accession>A0A023EUK3</accession>
<feature type="compositionally biased region" description="Polar residues" evidence="3">
    <location>
        <begin position="162"/>
        <end position="180"/>
    </location>
</feature>
<dbReference type="InterPro" id="IPR011993">
    <property type="entry name" value="PH-like_dom_sf"/>
</dbReference>
<feature type="non-terminal residue" evidence="5">
    <location>
        <position position="1"/>
    </location>
</feature>
<dbReference type="PANTHER" id="PTHR23138:SF142">
    <property type="entry name" value="RAN-BINDING PROTEIN 3B-RELATED"/>
    <property type="match status" value="1"/>
</dbReference>
<dbReference type="SUPFAM" id="SSF50729">
    <property type="entry name" value="PH domain-like"/>
    <property type="match status" value="1"/>
</dbReference>
<evidence type="ECO:0000256" key="3">
    <source>
        <dbReference type="SAM" id="MobiDB-lite"/>
    </source>
</evidence>
<dbReference type="InterPro" id="IPR045255">
    <property type="entry name" value="RanBP1-like"/>
</dbReference>
<dbReference type="GO" id="GO:0006611">
    <property type="term" value="P:protein export from nucleus"/>
    <property type="evidence" value="ECO:0007669"/>
    <property type="project" value="TreeGrafter"/>
</dbReference>
<dbReference type="InterPro" id="IPR000156">
    <property type="entry name" value="Ran_bind_dom"/>
</dbReference>
<feature type="compositionally biased region" description="Low complexity" evidence="3">
    <location>
        <begin position="471"/>
        <end position="484"/>
    </location>
</feature>
<evidence type="ECO:0000256" key="2">
    <source>
        <dbReference type="ARBA" id="ARBA00023242"/>
    </source>
</evidence>
<dbReference type="Gene3D" id="2.30.29.30">
    <property type="entry name" value="Pleckstrin-homology domain (PH domain)/Phosphotyrosine-binding domain (PTB)"/>
    <property type="match status" value="1"/>
</dbReference>
<organism evidence="5">
    <name type="scientific">Aedes albopictus</name>
    <name type="common">Asian tiger mosquito</name>
    <name type="synonym">Stegomyia albopicta</name>
    <dbReference type="NCBI Taxonomy" id="7160"/>
    <lineage>
        <taxon>Eukaryota</taxon>
        <taxon>Metazoa</taxon>
        <taxon>Ecdysozoa</taxon>
        <taxon>Arthropoda</taxon>
        <taxon>Hexapoda</taxon>
        <taxon>Insecta</taxon>
        <taxon>Pterygota</taxon>
        <taxon>Neoptera</taxon>
        <taxon>Endopterygota</taxon>
        <taxon>Diptera</taxon>
        <taxon>Nematocera</taxon>
        <taxon>Culicoidea</taxon>
        <taxon>Culicidae</taxon>
        <taxon>Culicinae</taxon>
        <taxon>Aedini</taxon>
        <taxon>Aedes</taxon>
        <taxon>Stegomyia</taxon>
    </lineage>
</organism>
<feature type="region of interest" description="Disordered" evidence="3">
    <location>
        <begin position="449"/>
        <end position="522"/>
    </location>
</feature>